<dbReference type="EMBL" id="LUCS01000028">
    <property type="protein sequence ID" value="KAF6510560.1"/>
    <property type="molecule type" value="Genomic_DNA"/>
</dbReference>
<dbReference type="Proteomes" id="UP000773850">
    <property type="component" value="Unassembled WGS sequence"/>
</dbReference>
<evidence type="ECO:0000313" key="2">
    <source>
        <dbReference type="EMBL" id="KYD21479.1"/>
    </source>
</evidence>
<reference evidence="2 3" key="1">
    <citation type="submission" date="2016-01" db="EMBL/GenBank/DDBJ databases">
        <title>Draft Genome Sequences of Seven Thermophilic Sporeformers Isolated from Foods.</title>
        <authorList>
            <person name="Berendsen E.M."/>
            <person name="Wells-Bennik M.H."/>
            <person name="Krawcyk A.O."/>
            <person name="De Jong A."/>
            <person name="Holsappel S."/>
            <person name="Eijlander R.T."/>
            <person name="Kuipers O.P."/>
        </authorList>
    </citation>
    <scope>NUCLEOTIDE SEQUENCE [LARGE SCALE GENOMIC DNA]</scope>
    <source>
        <strain evidence="2 3">B4109</strain>
    </source>
</reference>
<evidence type="ECO:0000313" key="3">
    <source>
        <dbReference type="Proteomes" id="UP000075424"/>
    </source>
</evidence>
<dbReference type="PATRIC" id="fig|1422.18.peg.1600"/>
<proteinExistence type="predicted"/>
<dbReference type="AlphaFoldDB" id="A0A150MB70"/>
<name>A0A150MB70_GEOSE</name>
<reference evidence="1 4" key="2">
    <citation type="submission" date="2016-03" db="EMBL/GenBank/DDBJ databases">
        <title>Spore heat resistance.</title>
        <authorList>
            <person name="Boekhorst J."/>
            <person name="Berendsen E.M."/>
            <person name="Wells-Bennik M.H."/>
            <person name="Kuipers O.P."/>
        </authorList>
    </citation>
    <scope>NUCLEOTIDE SEQUENCE [LARGE SCALE GENOMIC DNA]</scope>
    <source>
        <strain evidence="1 4">GS8</strain>
    </source>
</reference>
<evidence type="ECO:0000313" key="4">
    <source>
        <dbReference type="Proteomes" id="UP000773850"/>
    </source>
</evidence>
<dbReference type="Proteomes" id="UP000075424">
    <property type="component" value="Unassembled WGS sequence"/>
</dbReference>
<dbReference type="EMBL" id="LQYV01000133">
    <property type="protein sequence ID" value="KYD21479.1"/>
    <property type="molecule type" value="Genomic_DNA"/>
</dbReference>
<gene>
    <name evidence="2" type="ORF">B4109_2426</name>
    <name evidence="1" type="ORF">GS8_2717</name>
</gene>
<evidence type="ECO:0000313" key="1">
    <source>
        <dbReference type="EMBL" id="KAF6510560.1"/>
    </source>
</evidence>
<protein>
    <submittedName>
        <fullName evidence="2">Uncharacterized protein</fullName>
    </submittedName>
</protein>
<comment type="caution">
    <text evidence="2">The sequence shown here is derived from an EMBL/GenBank/DDBJ whole genome shotgun (WGS) entry which is preliminary data.</text>
</comment>
<sequence length="45" mass="5287">MRSLFWKRGKTRPLAPIPAVTAKRMKKFGEKQELGRKKANRMQCI</sequence>
<organism evidence="2 3">
    <name type="scientific">Geobacillus stearothermophilus</name>
    <name type="common">Bacillus stearothermophilus</name>
    <dbReference type="NCBI Taxonomy" id="1422"/>
    <lineage>
        <taxon>Bacteria</taxon>
        <taxon>Bacillati</taxon>
        <taxon>Bacillota</taxon>
        <taxon>Bacilli</taxon>
        <taxon>Bacillales</taxon>
        <taxon>Anoxybacillaceae</taxon>
        <taxon>Geobacillus</taxon>
    </lineage>
</organism>
<keyword evidence="4" id="KW-1185">Reference proteome</keyword>
<accession>A0A150MB70</accession>